<dbReference type="InterPro" id="IPR006059">
    <property type="entry name" value="SBP"/>
</dbReference>
<gene>
    <name evidence="2" type="ORF">EDD26_0404</name>
</gene>
<dbReference type="Proteomes" id="UP000275456">
    <property type="component" value="Unassembled WGS sequence"/>
</dbReference>
<evidence type="ECO:0000256" key="1">
    <source>
        <dbReference type="SAM" id="SignalP"/>
    </source>
</evidence>
<dbReference type="OrthoDB" id="8317736at2"/>
<dbReference type="InterPro" id="IPR050490">
    <property type="entry name" value="Bact_solute-bd_prot1"/>
</dbReference>
<dbReference type="SUPFAM" id="SSF53850">
    <property type="entry name" value="Periplasmic binding protein-like II"/>
    <property type="match status" value="1"/>
</dbReference>
<feature type="chain" id="PRO_5017949166" evidence="1">
    <location>
        <begin position="27"/>
        <end position="428"/>
    </location>
</feature>
<reference evidence="2 3" key="1">
    <citation type="submission" date="2018-11" db="EMBL/GenBank/DDBJ databases">
        <title>Sequencing the genomes of 1000 actinobacteria strains.</title>
        <authorList>
            <person name="Klenk H.-P."/>
        </authorList>
    </citation>
    <scope>NUCLEOTIDE SEQUENCE [LARGE SCALE GENOMIC DNA]</scope>
    <source>
        <strain evidence="2 3">DSM 9580</strain>
    </source>
</reference>
<dbReference type="AlphaFoldDB" id="A0A3N2APY5"/>
<name>A0A3N2APY5_9MICO</name>
<accession>A0A3N2APY5</accession>
<evidence type="ECO:0000313" key="2">
    <source>
        <dbReference type="EMBL" id="ROR65046.1"/>
    </source>
</evidence>
<dbReference type="PANTHER" id="PTHR43649:SF14">
    <property type="entry name" value="BLR3389 PROTEIN"/>
    <property type="match status" value="1"/>
</dbReference>
<dbReference type="Pfam" id="PF01547">
    <property type="entry name" value="SBP_bac_1"/>
    <property type="match status" value="1"/>
</dbReference>
<dbReference type="RefSeq" id="WP_123696184.1">
    <property type="nucleotide sequence ID" value="NZ_RKHJ01000001.1"/>
</dbReference>
<feature type="signal peptide" evidence="1">
    <location>
        <begin position="1"/>
        <end position="26"/>
    </location>
</feature>
<keyword evidence="3" id="KW-1185">Reference proteome</keyword>
<proteinExistence type="predicted"/>
<keyword evidence="1" id="KW-0732">Signal</keyword>
<dbReference type="EMBL" id="RKHJ01000001">
    <property type="protein sequence ID" value="ROR65046.1"/>
    <property type="molecule type" value="Genomic_DNA"/>
</dbReference>
<protein>
    <submittedName>
        <fullName evidence="2">Carbohydrate ABC transporter substrate-binding protein (CUT1 family)</fullName>
    </submittedName>
</protein>
<dbReference type="PANTHER" id="PTHR43649">
    <property type="entry name" value="ARABINOSE-BINDING PROTEIN-RELATED"/>
    <property type="match status" value="1"/>
</dbReference>
<comment type="caution">
    <text evidence="2">The sequence shown here is derived from an EMBL/GenBank/DDBJ whole genome shotgun (WGS) entry which is preliminary data.</text>
</comment>
<dbReference type="PROSITE" id="PS51257">
    <property type="entry name" value="PROKAR_LIPOPROTEIN"/>
    <property type="match status" value="1"/>
</dbReference>
<sequence length="428" mass="44035">MKSRTVLTLGAIAGVTALVGCSGAQGDPAASGGEVTMTFWHNSTTGDGKAYWEDRVAAFEAANEGVTIEIQSIQNEDMDGRLQTAVNSGDMPDIFMARGGGKLADIVGAGAVRDLTDLISEDVSSDYGEGVFSAFTVEGAIYGMPVAVLPGGIFYSEDLFADAGIDGTPATMSELDDAVGALEQSGVEPIALGGMAAWPAAHWYYFFALRECSQEVMESIASTLDFSDACWLAAGEDLAEFAATEPFNEGFLTTAAQEGAGSSAGLIANHQAGMELMGGWNVGVIGGLTPDQQPLADLGWFPFPEVEGGAGSPSAMMGGVDGYSCANDAPTACEAFLNFIASPESQAGYAEAFDTIPASSEAQTAVEDPALEPLVEAYESADYVVVWLDTLLGQNIGNSLNTAVVELLAGNGTPQGIVDAVTTAAQRG</sequence>
<dbReference type="Gene3D" id="3.40.190.10">
    <property type="entry name" value="Periplasmic binding protein-like II"/>
    <property type="match status" value="2"/>
</dbReference>
<evidence type="ECO:0000313" key="3">
    <source>
        <dbReference type="Proteomes" id="UP000275456"/>
    </source>
</evidence>
<organism evidence="2 3">
    <name type="scientific">Agrococcus jenensis</name>
    <dbReference type="NCBI Taxonomy" id="46353"/>
    <lineage>
        <taxon>Bacteria</taxon>
        <taxon>Bacillati</taxon>
        <taxon>Actinomycetota</taxon>
        <taxon>Actinomycetes</taxon>
        <taxon>Micrococcales</taxon>
        <taxon>Microbacteriaceae</taxon>
        <taxon>Agrococcus</taxon>
    </lineage>
</organism>